<protein>
    <recommendedName>
        <fullName evidence="5">DUF3558 domain-containing protein</fullName>
    </recommendedName>
</protein>
<keyword evidence="2" id="KW-0732">Signal</keyword>
<comment type="caution">
    <text evidence="3">The sequence shown here is derived from an EMBL/GenBank/DDBJ whole genome shotgun (WGS) entry which is preliminary data.</text>
</comment>
<name>A0AAW7M428_9MICO</name>
<feature type="signal peptide" evidence="2">
    <location>
        <begin position="1"/>
        <end position="20"/>
    </location>
</feature>
<dbReference type="RefSeq" id="WP_301118332.1">
    <property type="nucleotide sequence ID" value="NZ_JAUHPX010000002.1"/>
</dbReference>
<dbReference type="PROSITE" id="PS51257">
    <property type="entry name" value="PROKAR_LIPOPROTEIN"/>
    <property type="match status" value="1"/>
</dbReference>
<feature type="chain" id="PRO_5043958816" description="DUF3558 domain-containing protein" evidence="2">
    <location>
        <begin position="21"/>
        <end position="202"/>
    </location>
</feature>
<gene>
    <name evidence="3" type="ORF">QQX10_03675</name>
</gene>
<proteinExistence type="predicted"/>
<evidence type="ECO:0000313" key="4">
    <source>
        <dbReference type="Proteomes" id="UP001172737"/>
    </source>
</evidence>
<keyword evidence="4" id="KW-1185">Reference proteome</keyword>
<dbReference type="Proteomes" id="UP001172737">
    <property type="component" value="Unassembled WGS sequence"/>
</dbReference>
<dbReference type="EMBL" id="JAUHPX010000002">
    <property type="protein sequence ID" value="MDN4487262.1"/>
    <property type="molecule type" value="Genomic_DNA"/>
</dbReference>
<accession>A0AAW7M428</accession>
<organism evidence="3 4">
    <name type="scientific">Demequina lignilytica</name>
    <dbReference type="NCBI Taxonomy" id="3051663"/>
    <lineage>
        <taxon>Bacteria</taxon>
        <taxon>Bacillati</taxon>
        <taxon>Actinomycetota</taxon>
        <taxon>Actinomycetes</taxon>
        <taxon>Micrococcales</taxon>
        <taxon>Demequinaceae</taxon>
        <taxon>Demequina</taxon>
    </lineage>
</organism>
<evidence type="ECO:0000256" key="1">
    <source>
        <dbReference type="SAM" id="MobiDB-lite"/>
    </source>
</evidence>
<evidence type="ECO:0000256" key="2">
    <source>
        <dbReference type="SAM" id="SignalP"/>
    </source>
</evidence>
<sequence>MRGALAIAAAAMLLAGCASGGGAGPSTASAVEPSTGCPDVLVQADPPHHGFGTQDAATSVPELGVPEAAWVCEYVAEDTGDPDPDGGALYEWRRTDAALAEVPDDALVELGDLLATVDVPPADRACTDDLGPRLLLVAVTGDRQVAMTIDEYGCREIRLTEDPRESPPGSPSDPDLPAGVLMADGVDAASVVRDLSGIGGGR</sequence>
<dbReference type="AlphaFoldDB" id="A0AAW7M428"/>
<feature type="region of interest" description="Disordered" evidence="1">
    <location>
        <begin position="160"/>
        <end position="180"/>
    </location>
</feature>
<evidence type="ECO:0000313" key="3">
    <source>
        <dbReference type="EMBL" id="MDN4487262.1"/>
    </source>
</evidence>
<evidence type="ECO:0008006" key="5">
    <source>
        <dbReference type="Google" id="ProtNLM"/>
    </source>
</evidence>
<reference evidence="3" key="1">
    <citation type="submission" date="2023-06" db="EMBL/GenBank/DDBJ databases">
        <title>Sysu t00039.</title>
        <authorList>
            <person name="Gao L."/>
            <person name="Fang B.-Z."/>
            <person name="Li W.-J."/>
        </authorList>
    </citation>
    <scope>NUCLEOTIDE SEQUENCE</scope>
    <source>
        <strain evidence="3">SYSU T00039</strain>
    </source>
</reference>